<reference evidence="1 2" key="1">
    <citation type="submission" date="2019-08" db="EMBL/GenBank/DDBJ databases">
        <title>Hyperibacter terrae gen. nov., sp. nov. and Hyperibacter viscosus sp. nov., two new members in the family Rhodospirillaceae isolated from the rhizosphere of Hypericum perforatum.</title>
        <authorList>
            <person name="Noviana Z."/>
        </authorList>
    </citation>
    <scope>NUCLEOTIDE SEQUENCE [LARGE SCALE GENOMIC DNA]</scope>
    <source>
        <strain evidence="1 2">R5913</strain>
    </source>
</reference>
<proteinExistence type="predicted"/>
<dbReference type="AlphaFoldDB" id="A0A5J6MVB2"/>
<organism evidence="1 2">
    <name type="scientific">Hypericibacter terrae</name>
    <dbReference type="NCBI Taxonomy" id="2602015"/>
    <lineage>
        <taxon>Bacteria</taxon>
        <taxon>Pseudomonadati</taxon>
        <taxon>Pseudomonadota</taxon>
        <taxon>Alphaproteobacteria</taxon>
        <taxon>Rhodospirillales</taxon>
        <taxon>Dongiaceae</taxon>
        <taxon>Hypericibacter</taxon>
    </lineage>
</organism>
<evidence type="ECO:0000313" key="2">
    <source>
        <dbReference type="Proteomes" id="UP000326202"/>
    </source>
</evidence>
<dbReference type="Gene3D" id="2.30.30.40">
    <property type="entry name" value="SH3 Domains"/>
    <property type="match status" value="1"/>
</dbReference>
<dbReference type="EMBL" id="CP042906">
    <property type="protein sequence ID" value="QEX20070.1"/>
    <property type="molecule type" value="Genomic_DNA"/>
</dbReference>
<dbReference type="KEGG" id="htq:FRZ44_53850"/>
<name>A0A5J6MVB2_9PROT</name>
<dbReference type="Pfam" id="PF06347">
    <property type="entry name" value="SH3_4"/>
    <property type="match status" value="2"/>
</dbReference>
<protein>
    <recommendedName>
        <fullName evidence="3">SH3b domain-containing protein</fullName>
    </recommendedName>
</protein>
<sequence>MNLALVRPAGGRRRCGRGLAAFLLIAGLAFAGLDAMPQLGGSLAMAANANPSGLPIPRFVSLRSNEVNLRTGPGLTYPIDWIYKRDGMPVEVIEEFDTWRKIRDWQGTEGWVHQSMLDGKRDFVITGERRTMRLAPEMDARPAARLEPGVVGQLFECDAIWCRAEVQGYRGWLKREWFWGTYPNETF</sequence>
<dbReference type="RefSeq" id="WP_225308470.1">
    <property type="nucleotide sequence ID" value="NZ_CP042906.1"/>
</dbReference>
<evidence type="ECO:0008006" key="3">
    <source>
        <dbReference type="Google" id="ProtNLM"/>
    </source>
</evidence>
<dbReference type="InterPro" id="IPR010466">
    <property type="entry name" value="DUF1058"/>
</dbReference>
<dbReference type="Proteomes" id="UP000326202">
    <property type="component" value="Chromosome"/>
</dbReference>
<gene>
    <name evidence="1" type="ORF">FRZ44_53850</name>
</gene>
<keyword evidence="2" id="KW-1185">Reference proteome</keyword>
<accession>A0A5J6MVB2</accession>
<evidence type="ECO:0000313" key="1">
    <source>
        <dbReference type="EMBL" id="QEX20070.1"/>
    </source>
</evidence>